<reference evidence="8 9" key="1">
    <citation type="journal article" date="2013" name="Genome Biol.">
        <title>Genome of Acanthamoeba castellanii highlights extensive lateral gene transfer and early evolution of tyrosine kinase signaling.</title>
        <authorList>
            <person name="Clarke M."/>
            <person name="Lohan A.J."/>
            <person name="Liu B."/>
            <person name="Lagkouvardos I."/>
            <person name="Roy S."/>
            <person name="Zafar N."/>
            <person name="Bertelli C."/>
            <person name="Schilde C."/>
            <person name="Kianianmomeni A."/>
            <person name="Burglin T.R."/>
            <person name="Frech C."/>
            <person name="Turcotte B."/>
            <person name="Kopec K.O."/>
            <person name="Synnott J.M."/>
            <person name="Choo C."/>
            <person name="Paponov I."/>
            <person name="Finkler A."/>
            <person name="Soon Heng Tan C."/>
            <person name="Hutchins A.P."/>
            <person name="Weinmeier T."/>
            <person name="Rattei T."/>
            <person name="Chu J.S."/>
            <person name="Gimenez G."/>
            <person name="Irimia M."/>
            <person name="Rigden D.J."/>
            <person name="Fitzpatrick D.A."/>
            <person name="Lorenzo-Morales J."/>
            <person name="Bateman A."/>
            <person name="Chiu C.H."/>
            <person name="Tang P."/>
            <person name="Hegemann P."/>
            <person name="Fromm H."/>
            <person name="Raoult D."/>
            <person name="Greub G."/>
            <person name="Miranda-Saavedra D."/>
            <person name="Chen N."/>
            <person name="Nash P."/>
            <person name="Ginger M.L."/>
            <person name="Horn M."/>
            <person name="Schaap P."/>
            <person name="Caler L."/>
            <person name="Loftus B."/>
        </authorList>
    </citation>
    <scope>NUCLEOTIDE SEQUENCE [LARGE SCALE GENOMIC DNA]</scope>
    <source>
        <strain evidence="8 9">Neff</strain>
    </source>
</reference>
<evidence type="ECO:0000256" key="6">
    <source>
        <dbReference type="SAM" id="SignalP"/>
    </source>
</evidence>
<dbReference type="PANTHER" id="PTHR12358">
    <property type="entry name" value="SPHINGOSINE KINASE"/>
    <property type="match status" value="1"/>
</dbReference>
<dbReference type="PROSITE" id="PS50146">
    <property type="entry name" value="DAGK"/>
    <property type="match status" value="1"/>
</dbReference>
<dbReference type="GO" id="GO:0001727">
    <property type="term" value="F:lipid kinase activity"/>
    <property type="evidence" value="ECO:0007669"/>
    <property type="project" value="TreeGrafter"/>
</dbReference>
<dbReference type="GeneID" id="14924212"/>
<dbReference type="SMART" id="SM00046">
    <property type="entry name" value="DAGKc"/>
    <property type="match status" value="1"/>
</dbReference>
<evidence type="ECO:0000256" key="3">
    <source>
        <dbReference type="ARBA" id="ARBA00022777"/>
    </source>
</evidence>
<accession>L8HCH8</accession>
<dbReference type="Pfam" id="PF00781">
    <property type="entry name" value="DAGK_cat"/>
    <property type="match status" value="1"/>
</dbReference>
<dbReference type="RefSeq" id="XP_004352767.1">
    <property type="nucleotide sequence ID" value="XM_004352715.1"/>
</dbReference>
<keyword evidence="4" id="KW-0067">ATP-binding</keyword>
<name>L8HCH8_ACACF</name>
<feature type="signal peptide" evidence="6">
    <location>
        <begin position="1"/>
        <end position="17"/>
    </location>
</feature>
<dbReference type="InterPro" id="IPR017438">
    <property type="entry name" value="ATP-NAD_kinase_N"/>
</dbReference>
<feature type="compositionally biased region" description="Basic and acidic residues" evidence="5">
    <location>
        <begin position="258"/>
        <end position="279"/>
    </location>
</feature>
<dbReference type="InterPro" id="IPR045540">
    <property type="entry name" value="YegS/DAGK_C"/>
</dbReference>
<feature type="domain" description="DAGKc" evidence="7">
    <location>
        <begin position="45"/>
        <end position="181"/>
    </location>
</feature>
<dbReference type="InterPro" id="IPR016064">
    <property type="entry name" value="NAD/diacylglycerol_kinase_sf"/>
</dbReference>
<keyword evidence="3 8" id="KW-0418">Kinase</keyword>
<evidence type="ECO:0000256" key="4">
    <source>
        <dbReference type="ARBA" id="ARBA00022840"/>
    </source>
</evidence>
<dbReference type="EMBL" id="KB007857">
    <property type="protein sequence ID" value="ELR23239.1"/>
    <property type="molecule type" value="Genomic_DNA"/>
</dbReference>
<gene>
    <name evidence="8" type="ORF">ACA1_068230</name>
</gene>
<dbReference type="KEGG" id="acan:ACA1_068230"/>
<dbReference type="VEuPathDB" id="AmoebaDB:ACA1_068230"/>
<evidence type="ECO:0000256" key="1">
    <source>
        <dbReference type="ARBA" id="ARBA00022679"/>
    </source>
</evidence>
<dbReference type="OrthoDB" id="3853857at2759"/>
<keyword evidence="1" id="KW-0808">Transferase</keyword>
<evidence type="ECO:0000259" key="7">
    <source>
        <dbReference type="PROSITE" id="PS50146"/>
    </source>
</evidence>
<keyword evidence="6" id="KW-0732">Signal</keyword>
<dbReference type="SUPFAM" id="SSF111331">
    <property type="entry name" value="NAD kinase/diacylglycerol kinase-like"/>
    <property type="match status" value="1"/>
</dbReference>
<evidence type="ECO:0000256" key="5">
    <source>
        <dbReference type="SAM" id="MobiDB-lite"/>
    </source>
</evidence>
<dbReference type="OMA" id="TMGNFYA"/>
<keyword evidence="2" id="KW-0547">Nucleotide-binding</keyword>
<organism evidence="8 9">
    <name type="scientific">Acanthamoeba castellanii (strain ATCC 30010 / Neff)</name>
    <dbReference type="NCBI Taxonomy" id="1257118"/>
    <lineage>
        <taxon>Eukaryota</taxon>
        <taxon>Amoebozoa</taxon>
        <taxon>Discosea</taxon>
        <taxon>Longamoebia</taxon>
        <taxon>Centramoebida</taxon>
        <taxon>Acanthamoebidae</taxon>
        <taxon>Acanthamoeba</taxon>
    </lineage>
</organism>
<dbReference type="GO" id="GO:0005524">
    <property type="term" value="F:ATP binding"/>
    <property type="evidence" value="ECO:0007669"/>
    <property type="project" value="UniProtKB-KW"/>
</dbReference>
<dbReference type="Pfam" id="PF19279">
    <property type="entry name" value="YegS_C"/>
    <property type="match status" value="1"/>
</dbReference>
<protein>
    <submittedName>
        <fullName evidence="8">Sphingosine kinase, putative</fullName>
    </submittedName>
</protein>
<evidence type="ECO:0000313" key="9">
    <source>
        <dbReference type="Proteomes" id="UP000011083"/>
    </source>
</evidence>
<dbReference type="InterPro" id="IPR050187">
    <property type="entry name" value="Lipid_Phosphate_FormReg"/>
</dbReference>
<sequence length="406" mass="45263">MWWVGLALVASLVAVFAVMSVTKQRERERERRAVSGPPVPGAQQWAGKRVCVVVNPIGGAGYGKRVFQRVLKPMLTNAGVLVDLIETEYKGHAHRILAEVDLTKYSAVLSVSGDGMLHEIVNGLWERHSTFDSLPPLATIPAGTGNGLCTSFGARDPIAATEMFLRGKTRGLDMMTVTSLDETKQVRPDSDRKLALMSVHWGLTADFDTLTELSFRKIGNMRFLITSVIVPGLLIYRAKSYKGRLSFVPYRNEHTDERGNYNKKYDGVNHDKQQKREQKAPSGEGDQDGEERVVIEDYFFTLVAATVPWLAHDACLAPKAEMTDGYIDLFIVRGSNRGVYNEIQAFLNLDGGKICDLPFVEYFKVKNFFVEPLDDSDCGFYSIDGELVKAHPIKVDVQPSMGRFVY</sequence>
<dbReference type="Gene3D" id="2.60.200.40">
    <property type="match status" value="1"/>
</dbReference>
<dbReference type="InterPro" id="IPR001206">
    <property type="entry name" value="Diacylglycerol_kinase_cat_dom"/>
</dbReference>
<keyword evidence="9" id="KW-1185">Reference proteome</keyword>
<proteinExistence type="predicted"/>
<evidence type="ECO:0000313" key="8">
    <source>
        <dbReference type="EMBL" id="ELR23239.1"/>
    </source>
</evidence>
<dbReference type="GO" id="GO:0046512">
    <property type="term" value="P:sphingosine biosynthetic process"/>
    <property type="evidence" value="ECO:0007669"/>
    <property type="project" value="TreeGrafter"/>
</dbReference>
<dbReference type="PANTHER" id="PTHR12358:SF31">
    <property type="entry name" value="ACYLGLYCEROL KINASE, MITOCHONDRIAL"/>
    <property type="match status" value="1"/>
</dbReference>
<dbReference type="AlphaFoldDB" id="L8HCH8"/>
<feature type="region of interest" description="Disordered" evidence="5">
    <location>
        <begin position="258"/>
        <end position="288"/>
    </location>
</feature>
<dbReference type="Gene3D" id="3.40.50.10330">
    <property type="entry name" value="Probable inorganic polyphosphate/atp-NAD kinase, domain 1"/>
    <property type="match status" value="1"/>
</dbReference>
<dbReference type="STRING" id="1257118.L8HCH8"/>
<evidence type="ECO:0000256" key="2">
    <source>
        <dbReference type="ARBA" id="ARBA00022741"/>
    </source>
</evidence>
<dbReference type="GO" id="GO:0016020">
    <property type="term" value="C:membrane"/>
    <property type="evidence" value="ECO:0007669"/>
    <property type="project" value="TreeGrafter"/>
</dbReference>
<dbReference type="GO" id="GO:0005737">
    <property type="term" value="C:cytoplasm"/>
    <property type="evidence" value="ECO:0007669"/>
    <property type="project" value="TreeGrafter"/>
</dbReference>
<dbReference type="Proteomes" id="UP000011083">
    <property type="component" value="Unassembled WGS sequence"/>
</dbReference>
<feature type="chain" id="PRO_5003990325" evidence="6">
    <location>
        <begin position="18"/>
        <end position="406"/>
    </location>
</feature>